<gene>
    <name evidence="7" type="ORF">EZS27_000615</name>
    <name evidence="8" type="ORF">EZS27_000677</name>
</gene>
<comment type="caution">
    <text evidence="8">The sequence shown here is derived from an EMBL/GenBank/DDBJ whole genome shotgun (WGS) entry which is preliminary data.</text>
</comment>
<evidence type="ECO:0000256" key="5">
    <source>
        <dbReference type="SAM" id="Phobius"/>
    </source>
</evidence>
<organism evidence="8">
    <name type="scientific">termite gut metagenome</name>
    <dbReference type="NCBI Taxonomy" id="433724"/>
    <lineage>
        <taxon>unclassified sequences</taxon>
        <taxon>metagenomes</taxon>
        <taxon>organismal metagenomes</taxon>
    </lineage>
</organism>
<evidence type="ECO:0000256" key="2">
    <source>
        <dbReference type="ARBA" id="ARBA00022692"/>
    </source>
</evidence>
<proteinExistence type="predicted"/>
<dbReference type="Pfam" id="PF04893">
    <property type="entry name" value="Yip1"/>
    <property type="match status" value="1"/>
</dbReference>
<accession>A0A5J4T3W0</accession>
<evidence type="ECO:0000313" key="7">
    <source>
        <dbReference type="EMBL" id="KAA6351983.1"/>
    </source>
</evidence>
<protein>
    <recommendedName>
        <fullName evidence="6">Yip1 domain-containing protein</fullName>
    </recommendedName>
</protein>
<keyword evidence="3 5" id="KW-1133">Transmembrane helix</keyword>
<evidence type="ECO:0000256" key="1">
    <source>
        <dbReference type="ARBA" id="ARBA00004141"/>
    </source>
</evidence>
<evidence type="ECO:0000313" key="8">
    <source>
        <dbReference type="EMBL" id="KAA6352045.1"/>
    </source>
</evidence>
<evidence type="ECO:0000259" key="6">
    <source>
        <dbReference type="Pfam" id="PF04893"/>
    </source>
</evidence>
<feature type="transmembrane region" description="Helical" evidence="5">
    <location>
        <begin position="161"/>
        <end position="183"/>
    </location>
</feature>
<evidence type="ECO:0000256" key="4">
    <source>
        <dbReference type="ARBA" id="ARBA00023136"/>
    </source>
</evidence>
<dbReference type="GO" id="GO:0016020">
    <property type="term" value="C:membrane"/>
    <property type="evidence" value="ECO:0007669"/>
    <property type="project" value="UniProtKB-SubCell"/>
</dbReference>
<feature type="transmembrane region" description="Helical" evidence="5">
    <location>
        <begin position="110"/>
        <end position="128"/>
    </location>
</feature>
<feature type="transmembrane region" description="Helical" evidence="5">
    <location>
        <begin position="65"/>
        <end position="90"/>
    </location>
</feature>
<evidence type="ECO:0000256" key="3">
    <source>
        <dbReference type="ARBA" id="ARBA00022989"/>
    </source>
</evidence>
<feature type="transmembrane region" description="Helical" evidence="5">
    <location>
        <begin position="134"/>
        <end position="154"/>
    </location>
</feature>
<sequence length="191" mass="21828">MNYKELFRIAWLLVSSPARAWKEISMEKDKQKVFSAFVYPMIGLCSLSVFIHSLRTTGWSSPESFQTAMIICCAVAISLFGGYFSAAYIINRLSAGMFSLEDNIPLIRQFCGYALVVTFLIKIVIGFFPEFEIIGWMVEFYTIYVVWEGVPVLIKVKEKDRLLFTIVTSVALVVCPTFIQLVFNKLMAIFY</sequence>
<keyword evidence="4 5" id="KW-0472">Membrane</keyword>
<dbReference type="EMBL" id="SNRY01000006">
    <property type="protein sequence ID" value="KAA6352045.1"/>
    <property type="molecule type" value="Genomic_DNA"/>
</dbReference>
<keyword evidence="2 5" id="KW-0812">Transmembrane</keyword>
<feature type="domain" description="Yip1" evidence="6">
    <location>
        <begin position="12"/>
        <end position="174"/>
    </location>
</feature>
<dbReference type="InterPro" id="IPR006977">
    <property type="entry name" value="Yip1_dom"/>
</dbReference>
<dbReference type="AlphaFoldDB" id="A0A5J4T3W0"/>
<comment type="subcellular location">
    <subcellularLocation>
        <location evidence="1">Membrane</location>
        <topology evidence="1">Multi-pass membrane protein</topology>
    </subcellularLocation>
</comment>
<dbReference type="EMBL" id="SNRY01000006">
    <property type="protein sequence ID" value="KAA6351983.1"/>
    <property type="molecule type" value="Genomic_DNA"/>
</dbReference>
<reference evidence="8" key="1">
    <citation type="submission" date="2019-03" db="EMBL/GenBank/DDBJ databases">
        <title>Single cell metagenomics reveals metabolic interactions within the superorganism composed of flagellate Streblomastix strix and complex community of Bacteroidetes bacteria on its surface.</title>
        <authorList>
            <person name="Treitli S.C."/>
            <person name="Kolisko M."/>
            <person name="Husnik F."/>
            <person name="Keeling P."/>
            <person name="Hampl V."/>
        </authorList>
    </citation>
    <scope>NUCLEOTIDE SEQUENCE</scope>
    <source>
        <strain evidence="8">STM</strain>
    </source>
</reference>
<name>A0A5J4T3W0_9ZZZZ</name>
<feature type="transmembrane region" description="Helical" evidence="5">
    <location>
        <begin position="33"/>
        <end position="53"/>
    </location>
</feature>